<organism evidence="1 2">
    <name type="scientific">Melastoma candidum</name>
    <dbReference type="NCBI Taxonomy" id="119954"/>
    <lineage>
        <taxon>Eukaryota</taxon>
        <taxon>Viridiplantae</taxon>
        <taxon>Streptophyta</taxon>
        <taxon>Embryophyta</taxon>
        <taxon>Tracheophyta</taxon>
        <taxon>Spermatophyta</taxon>
        <taxon>Magnoliopsida</taxon>
        <taxon>eudicotyledons</taxon>
        <taxon>Gunneridae</taxon>
        <taxon>Pentapetalae</taxon>
        <taxon>rosids</taxon>
        <taxon>malvids</taxon>
        <taxon>Myrtales</taxon>
        <taxon>Melastomataceae</taxon>
        <taxon>Melastomatoideae</taxon>
        <taxon>Melastomateae</taxon>
        <taxon>Melastoma</taxon>
    </lineage>
</organism>
<name>A0ACB9RYD3_9MYRT</name>
<evidence type="ECO:0000313" key="1">
    <source>
        <dbReference type="EMBL" id="KAI4382594.1"/>
    </source>
</evidence>
<dbReference type="EMBL" id="CM042882">
    <property type="protein sequence ID" value="KAI4382594.1"/>
    <property type="molecule type" value="Genomic_DNA"/>
</dbReference>
<protein>
    <submittedName>
        <fullName evidence="1">Uncharacterized protein</fullName>
    </submittedName>
</protein>
<proteinExistence type="predicted"/>
<keyword evidence="2" id="KW-1185">Reference proteome</keyword>
<evidence type="ECO:0000313" key="2">
    <source>
        <dbReference type="Proteomes" id="UP001057402"/>
    </source>
</evidence>
<reference evidence="2" key="1">
    <citation type="journal article" date="2023" name="Front. Plant Sci.">
        <title>Chromosomal-level genome assembly of Melastoma candidum provides insights into trichome evolution.</title>
        <authorList>
            <person name="Zhong Y."/>
            <person name="Wu W."/>
            <person name="Sun C."/>
            <person name="Zou P."/>
            <person name="Liu Y."/>
            <person name="Dai S."/>
            <person name="Zhou R."/>
        </authorList>
    </citation>
    <scope>NUCLEOTIDE SEQUENCE [LARGE SCALE GENOMIC DNA]</scope>
</reference>
<dbReference type="Proteomes" id="UP001057402">
    <property type="component" value="Chromosome 3"/>
</dbReference>
<comment type="caution">
    <text evidence="1">The sequence shown here is derived from an EMBL/GenBank/DDBJ whole genome shotgun (WGS) entry which is preliminary data.</text>
</comment>
<gene>
    <name evidence="1" type="ORF">MLD38_008539</name>
</gene>
<accession>A0ACB9RYD3</accession>
<sequence length="136" mass="14981">MATWALVRSKYVVLNANDNVEVMSAVSGLQGKIEGFGSGALVVVSIAILLVLFGIQKFETGKVAFMFVPILAAWFFSLGAVGLYNRLQYDIFVSRAVNPAYIYYFFWKNSKNAWSGIKFCPSEGPYCLDDHVASSS</sequence>